<keyword evidence="2" id="KW-1185">Reference proteome</keyword>
<organism evidence="1 2">
    <name type="scientific">Dispira parvispora</name>
    <dbReference type="NCBI Taxonomy" id="1520584"/>
    <lineage>
        <taxon>Eukaryota</taxon>
        <taxon>Fungi</taxon>
        <taxon>Fungi incertae sedis</taxon>
        <taxon>Zoopagomycota</taxon>
        <taxon>Kickxellomycotina</taxon>
        <taxon>Dimargaritomycetes</taxon>
        <taxon>Dimargaritales</taxon>
        <taxon>Dimargaritaceae</taxon>
        <taxon>Dispira</taxon>
    </lineage>
</organism>
<protein>
    <submittedName>
        <fullName evidence="1">Uncharacterized protein</fullName>
    </submittedName>
</protein>
<evidence type="ECO:0000313" key="2">
    <source>
        <dbReference type="Proteomes" id="UP001150925"/>
    </source>
</evidence>
<dbReference type="Proteomes" id="UP001150925">
    <property type="component" value="Unassembled WGS sequence"/>
</dbReference>
<sequence length="249" mass="28617">MALSPPPDHTGEMNSEHFYSDSIGSTAFSATTVVTRPAISESSDNLPDLYWQDPFTYVIHRLVQCGTRSNSLSSLGVTDRVSTMTIPPSLFSITDILFHNDILLYFMYMFSKLLCPENPTAYYNRLVFRNRKGWISKPLRLVLAVRLAPLSVHPALSTEEWLHGSLIYRHHVEIYIQECLEDHDSVDSYMTPWVFSQYVMSIGEITKAQLLINMVTRKLQQWRCHLIDLPNPPPNRYPPLQDKVLDLTK</sequence>
<dbReference type="AlphaFoldDB" id="A0A9W8E4G2"/>
<gene>
    <name evidence="1" type="ORF">IWQ62_006287</name>
</gene>
<proteinExistence type="predicted"/>
<accession>A0A9W8E4G2</accession>
<feature type="non-terminal residue" evidence="1">
    <location>
        <position position="249"/>
    </location>
</feature>
<dbReference type="OrthoDB" id="6730379at2759"/>
<name>A0A9W8E4G2_9FUNG</name>
<comment type="caution">
    <text evidence="1">The sequence shown here is derived from an EMBL/GenBank/DDBJ whole genome shotgun (WGS) entry which is preliminary data.</text>
</comment>
<dbReference type="EMBL" id="JANBPY010003292">
    <property type="protein sequence ID" value="KAJ1952165.1"/>
    <property type="molecule type" value="Genomic_DNA"/>
</dbReference>
<reference evidence="1" key="1">
    <citation type="submission" date="2022-07" db="EMBL/GenBank/DDBJ databases">
        <title>Phylogenomic reconstructions and comparative analyses of Kickxellomycotina fungi.</title>
        <authorList>
            <person name="Reynolds N.K."/>
            <person name="Stajich J.E."/>
            <person name="Barry K."/>
            <person name="Grigoriev I.V."/>
            <person name="Crous P."/>
            <person name="Smith M.E."/>
        </authorList>
    </citation>
    <scope>NUCLEOTIDE SEQUENCE</scope>
    <source>
        <strain evidence="1">RSA 1196</strain>
    </source>
</reference>
<evidence type="ECO:0000313" key="1">
    <source>
        <dbReference type="EMBL" id="KAJ1952165.1"/>
    </source>
</evidence>